<dbReference type="AlphaFoldDB" id="A0A3E2GS83"/>
<dbReference type="Gene3D" id="3.30.420.10">
    <property type="entry name" value="Ribonuclease H-like superfamily/Ribonuclease H"/>
    <property type="match status" value="1"/>
</dbReference>
<comment type="caution">
    <text evidence="1">The sequence shown here is derived from an EMBL/GenBank/DDBJ whole genome shotgun (WGS) entry which is preliminary data.</text>
</comment>
<gene>
    <name evidence="1" type="ORF">B7463_g12716</name>
</gene>
<evidence type="ECO:0000313" key="1">
    <source>
        <dbReference type="EMBL" id="RFU23623.1"/>
    </source>
</evidence>
<dbReference type="Proteomes" id="UP000258309">
    <property type="component" value="Unassembled WGS sequence"/>
</dbReference>
<sequence>MDTPRRPLGELNVSITPHKDLDPYIRGKIIGKAEEGTSPAQITKDLKIPDSTVRDTINKAHLRNNSKSNPRPDLNPMEHVWWHLKGKVQEIQPELKELESGEAAKKALEDALVEAWNLLDDEIIGACLECVCNRRDAVIAAKGWHAK</sequence>
<protein>
    <submittedName>
        <fullName evidence="1">Uncharacterized protein</fullName>
    </submittedName>
</protein>
<accession>A0A3E2GS83</accession>
<evidence type="ECO:0000313" key="2">
    <source>
        <dbReference type="Proteomes" id="UP000258309"/>
    </source>
</evidence>
<feature type="non-terminal residue" evidence="1">
    <location>
        <position position="1"/>
    </location>
</feature>
<organism evidence="1 2">
    <name type="scientific">Scytalidium lignicola</name>
    <name type="common">Hyphomycete</name>
    <dbReference type="NCBI Taxonomy" id="5539"/>
    <lineage>
        <taxon>Eukaryota</taxon>
        <taxon>Fungi</taxon>
        <taxon>Dikarya</taxon>
        <taxon>Ascomycota</taxon>
        <taxon>Pezizomycotina</taxon>
        <taxon>Leotiomycetes</taxon>
        <taxon>Leotiomycetes incertae sedis</taxon>
        <taxon>Scytalidium</taxon>
    </lineage>
</organism>
<feature type="non-terminal residue" evidence="1">
    <location>
        <position position="147"/>
    </location>
</feature>
<dbReference type="GO" id="GO:0003676">
    <property type="term" value="F:nucleic acid binding"/>
    <property type="evidence" value="ECO:0007669"/>
    <property type="project" value="InterPro"/>
</dbReference>
<dbReference type="InterPro" id="IPR009057">
    <property type="entry name" value="Homeodomain-like_sf"/>
</dbReference>
<dbReference type="InterPro" id="IPR036397">
    <property type="entry name" value="RNaseH_sf"/>
</dbReference>
<dbReference type="SUPFAM" id="SSF46689">
    <property type="entry name" value="Homeodomain-like"/>
    <property type="match status" value="1"/>
</dbReference>
<reference evidence="1 2" key="1">
    <citation type="submission" date="2018-05" db="EMBL/GenBank/DDBJ databases">
        <title>Draft genome sequence of Scytalidium lignicola DSM 105466, a ubiquitous saprotrophic fungus.</title>
        <authorList>
            <person name="Buettner E."/>
            <person name="Gebauer A.M."/>
            <person name="Hofrichter M."/>
            <person name="Liers C."/>
            <person name="Kellner H."/>
        </authorList>
    </citation>
    <scope>NUCLEOTIDE SEQUENCE [LARGE SCALE GENOMIC DNA]</scope>
    <source>
        <strain evidence="1 2">DSM 105466</strain>
    </source>
</reference>
<dbReference type="OrthoDB" id="3559649at2759"/>
<keyword evidence="2" id="KW-1185">Reference proteome</keyword>
<proteinExistence type="predicted"/>
<dbReference type="EMBL" id="NCSJ02000705">
    <property type="protein sequence ID" value="RFU23623.1"/>
    <property type="molecule type" value="Genomic_DNA"/>
</dbReference>
<name>A0A3E2GS83_SCYLI</name>